<proteinExistence type="inferred from homology"/>
<evidence type="ECO:0000256" key="2">
    <source>
        <dbReference type="ARBA" id="ARBA00022679"/>
    </source>
</evidence>
<sequence length="299" mass="33780">MTEVTFDLLGKTRELVSPLLDSTQWNGFEFRDGDVVVNTYGKSGTTWTQAILVQLLHGAPEAPRVNNICRWIDCGFGQEGRLEAIAAQKHRRILKSHLPLDAMGISPTAKYIHVSRDGRDVACSTHNHLFNSVDGFYDMLNSSPNAAGLPLERPTDDLRANFHDWVETSAFMGAEFFDVTRGWWDVRDLPNVYLLHYQNLKDDLPGQVRRLADFLDIELDADLLGKVLEHVSFDHMKKHAETMFPDLPLKRGGSDFINKGTNGRWRDILTAQDIAKYEARALAELGEDCAHWVATGEMR</sequence>
<keyword evidence="2 4" id="KW-0808">Transferase</keyword>
<dbReference type="OrthoDB" id="3399180at2"/>
<dbReference type="PANTHER" id="PTHR11783">
    <property type="entry name" value="SULFOTRANSFERASE SULT"/>
    <property type="match status" value="1"/>
</dbReference>
<dbReference type="SUPFAM" id="SSF52540">
    <property type="entry name" value="P-loop containing nucleoside triphosphate hydrolases"/>
    <property type="match status" value="1"/>
</dbReference>
<dbReference type="EMBL" id="QBUD01000019">
    <property type="protein sequence ID" value="PUB10408.1"/>
    <property type="molecule type" value="Genomic_DNA"/>
</dbReference>
<keyword evidence="5" id="KW-1185">Reference proteome</keyword>
<dbReference type="GO" id="GO:0008146">
    <property type="term" value="F:sulfotransferase activity"/>
    <property type="evidence" value="ECO:0007669"/>
    <property type="project" value="InterPro"/>
</dbReference>
<reference evidence="4 5" key="1">
    <citation type="submission" date="2018-04" db="EMBL/GenBank/DDBJ databases">
        <title>Genomic Encyclopedia of Archaeal and Bacterial Type Strains, Phase II (KMG-II): from individual species to whole genera.</title>
        <authorList>
            <person name="Goeker M."/>
        </authorList>
    </citation>
    <scope>NUCLEOTIDE SEQUENCE [LARGE SCALE GENOMIC DNA]</scope>
    <source>
        <strain evidence="4 5">DSM 29955</strain>
    </source>
</reference>
<dbReference type="Pfam" id="PF00685">
    <property type="entry name" value="Sulfotransfer_1"/>
    <property type="match status" value="1"/>
</dbReference>
<evidence type="ECO:0000313" key="5">
    <source>
        <dbReference type="Proteomes" id="UP000244523"/>
    </source>
</evidence>
<dbReference type="Proteomes" id="UP000244523">
    <property type="component" value="Unassembled WGS sequence"/>
</dbReference>
<comment type="caution">
    <text evidence="4">The sequence shown here is derived from an EMBL/GenBank/DDBJ whole genome shotgun (WGS) entry which is preliminary data.</text>
</comment>
<dbReference type="InterPro" id="IPR027417">
    <property type="entry name" value="P-loop_NTPase"/>
</dbReference>
<dbReference type="Gene3D" id="3.40.50.300">
    <property type="entry name" value="P-loop containing nucleotide triphosphate hydrolases"/>
    <property type="match status" value="1"/>
</dbReference>
<organism evidence="4 5">
    <name type="scientific">Yoonia sediminilitoris</name>
    <dbReference type="NCBI Taxonomy" id="1286148"/>
    <lineage>
        <taxon>Bacteria</taxon>
        <taxon>Pseudomonadati</taxon>
        <taxon>Pseudomonadota</taxon>
        <taxon>Alphaproteobacteria</taxon>
        <taxon>Rhodobacterales</taxon>
        <taxon>Paracoccaceae</taxon>
        <taxon>Yoonia</taxon>
    </lineage>
</organism>
<evidence type="ECO:0000259" key="3">
    <source>
        <dbReference type="Pfam" id="PF00685"/>
    </source>
</evidence>
<evidence type="ECO:0000256" key="1">
    <source>
        <dbReference type="ARBA" id="ARBA00005771"/>
    </source>
</evidence>
<dbReference type="RefSeq" id="WP_108388738.1">
    <property type="nucleotide sequence ID" value="NZ_QBUD01000019.1"/>
</dbReference>
<dbReference type="AlphaFoldDB" id="A0A2T6K6U3"/>
<dbReference type="InterPro" id="IPR000863">
    <property type="entry name" value="Sulfotransferase_dom"/>
</dbReference>
<comment type="similarity">
    <text evidence="1">Belongs to the sulfotransferase 1 family.</text>
</comment>
<name>A0A2T6K6U3_9RHOB</name>
<gene>
    <name evidence="4" type="ORF">C8N45_11935</name>
</gene>
<feature type="domain" description="Sulfotransferase" evidence="3">
    <location>
        <begin position="32"/>
        <end position="279"/>
    </location>
</feature>
<evidence type="ECO:0000313" key="4">
    <source>
        <dbReference type="EMBL" id="PUB10408.1"/>
    </source>
</evidence>
<accession>A0A2T6K6U3</accession>
<protein>
    <submittedName>
        <fullName evidence="4">Aryl sulfotransferase</fullName>
    </submittedName>
</protein>